<evidence type="ECO:0000313" key="2">
    <source>
        <dbReference type="Proteomes" id="UP000003891"/>
    </source>
</evidence>
<gene>
    <name evidence="1" type="ORF">PaelaDRAFT_1166</name>
</gene>
<dbReference type="EMBL" id="AGIP01000002">
    <property type="protein sequence ID" value="EHB66942.1"/>
    <property type="molecule type" value="Genomic_DNA"/>
</dbReference>
<proteinExistence type="predicted"/>
<reference evidence="1 2" key="1">
    <citation type="submission" date="2011-09" db="EMBL/GenBank/DDBJ databases">
        <title>The draft genome of Paenibacillus lactis 154.</title>
        <authorList>
            <consortium name="US DOE Joint Genome Institute (JGI-PGF)"/>
            <person name="Lucas S."/>
            <person name="Han J."/>
            <person name="Lapidus A."/>
            <person name="Cheng J.-F."/>
            <person name="Goodwin L."/>
            <person name="Pitluck S."/>
            <person name="Peters L."/>
            <person name="Land M.L."/>
            <person name="Hauser L."/>
            <person name="Siebers A."/>
            <person name="Thelen M."/>
            <person name="Hugenholtz P."/>
            <person name="Allgaier M."/>
            <person name="Woyke T.J."/>
        </authorList>
    </citation>
    <scope>NUCLEOTIDE SEQUENCE [LARGE SCALE GENOMIC DNA]</scope>
    <source>
        <strain evidence="1 2">154</strain>
    </source>
</reference>
<sequence length="38" mass="4662">MNLQLLEHLFKTIVQKLKMQLIEIENRKYMKTGNGDRW</sequence>
<protein>
    <submittedName>
        <fullName evidence="1">Uncharacterized protein</fullName>
    </submittedName>
</protein>
<accession>G4HAI3</accession>
<dbReference type="STRING" id="743719.PaelaDRAFT_1166"/>
<dbReference type="PATRIC" id="fig|743719.3.peg.1164"/>
<dbReference type="Proteomes" id="UP000003891">
    <property type="component" value="Unassembled WGS sequence"/>
</dbReference>
<organism evidence="1 2">
    <name type="scientific">Paenibacillus lactis 154</name>
    <dbReference type="NCBI Taxonomy" id="743719"/>
    <lineage>
        <taxon>Bacteria</taxon>
        <taxon>Bacillati</taxon>
        <taxon>Bacillota</taxon>
        <taxon>Bacilli</taxon>
        <taxon>Bacillales</taxon>
        <taxon>Paenibacillaceae</taxon>
        <taxon>Paenibacillus</taxon>
    </lineage>
</organism>
<evidence type="ECO:0000313" key="1">
    <source>
        <dbReference type="EMBL" id="EHB66942.1"/>
    </source>
</evidence>
<dbReference type="AlphaFoldDB" id="G4HAI3"/>
<name>G4HAI3_9BACL</name>